<dbReference type="InterPro" id="IPR051544">
    <property type="entry name" value="TPS_OM_transporter"/>
</dbReference>
<dbReference type="InterPro" id="IPR005565">
    <property type="entry name" value="Hemolysn_activator_HlyB_C"/>
</dbReference>
<keyword evidence="1" id="KW-1134">Transmembrane beta strand</keyword>
<keyword evidence="1" id="KW-0472">Membrane</keyword>
<dbReference type="Pfam" id="PF08479">
    <property type="entry name" value="POTRA_2"/>
    <property type="match status" value="1"/>
</dbReference>
<dbReference type="AlphaFoldDB" id="A0A264VWX9"/>
<keyword evidence="2" id="KW-0812">Transmembrane</keyword>
<feature type="domain" description="ShlB POTRA" evidence="6">
    <location>
        <begin position="134"/>
        <end position="178"/>
    </location>
</feature>
<dbReference type="GO" id="GO:0046819">
    <property type="term" value="P:protein secretion by the type V secretion system"/>
    <property type="evidence" value="ECO:0007669"/>
    <property type="project" value="TreeGrafter"/>
</dbReference>
<dbReference type="InterPro" id="IPR013686">
    <property type="entry name" value="Polypept-transport_assoc_ShlB"/>
</dbReference>
<name>A0A264VWX9_PRORE</name>
<evidence type="ECO:0000259" key="5">
    <source>
        <dbReference type="Pfam" id="PF08479"/>
    </source>
</evidence>
<dbReference type="Pfam" id="PF17287">
    <property type="entry name" value="POTRA_3"/>
    <property type="match status" value="1"/>
</dbReference>
<accession>A0A264VWX9</accession>
<evidence type="ECO:0000259" key="4">
    <source>
        <dbReference type="Pfam" id="PF03865"/>
    </source>
</evidence>
<dbReference type="Gene3D" id="3.10.20.310">
    <property type="entry name" value="membrane protein fhac"/>
    <property type="match status" value="1"/>
</dbReference>
<evidence type="ECO:0000259" key="6">
    <source>
        <dbReference type="Pfam" id="PF17287"/>
    </source>
</evidence>
<dbReference type="InterPro" id="IPR035251">
    <property type="entry name" value="ShlB_POTRA"/>
</dbReference>
<dbReference type="Gene3D" id="2.40.160.50">
    <property type="entry name" value="membrane protein fhac: a member of the omp85/tpsb transporter family"/>
    <property type="match status" value="1"/>
</dbReference>
<evidence type="ECO:0008006" key="9">
    <source>
        <dbReference type="Google" id="ProtNLM"/>
    </source>
</evidence>
<gene>
    <name evidence="7" type="ORF">CHI95_03775</name>
</gene>
<dbReference type="Proteomes" id="UP000216001">
    <property type="component" value="Unassembled WGS sequence"/>
</dbReference>
<evidence type="ECO:0000313" key="7">
    <source>
        <dbReference type="EMBL" id="OZS75840.1"/>
    </source>
</evidence>
<comment type="caution">
    <text evidence="7">The sequence shown here is derived from an EMBL/GenBank/DDBJ whole genome shotgun (WGS) entry which is preliminary data.</text>
</comment>
<feature type="domain" description="Haemolysin activator HlyB C-terminal" evidence="4">
    <location>
        <begin position="186"/>
        <end position="492"/>
    </location>
</feature>
<dbReference type="PANTHER" id="PTHR34597:SF3">
    <property type="entry name" value="OUTER MEMBRANE TRANSPORTER CDIB"/>
    <property type="match status" value="1"/>
</dbReference>
<dbReference type="Pfam" id="PF03865">
    <property type="entry name" value="ShlB"/>
    <property type="match status" value="1"/>
</dbReference>
<protein>
    <recommendedName>
        <fullName evidence="9">ShlB/FhaC/HecB family hemolysin secretion/activation protein</fullName>
    </recommendedName>
</protein>
<keyword evidence="3" id="KW-0998">Cell outer membrane</keyword>
<feature type="domain" description="Polypeptide-transport-associated ShlB-type" evidence="5">
    <location>
        <begin position="49"/>
        <end position="123"/>
    </location>
</feature>
<evidence type="ECO:0000256" key="3">
    <source>
        <dbReference type="ARBA" id="ARBA00023237"/>
    </source>
</evidence>
<evidence type="ECO:0000256" key="2">
    <source>
        <dbReference type="ARBA" id="ARBA00022692"/>
    </source>
</evidence>
<dbReference type="GO" id="GO:0098046">
    <property type="term" value="C:type V protein secretion system complex"/>
    <property type="evidence" value="ECO:0007669"/>
    <property type="project" value="TreeGrafter"/>
</dbReference>
<evidence type="ECO:0000256" key="1">
    <source>
        <dbReference type="ARBA" id="ARBA00022452"/>
    </source>
</evidence>
<evidence type="ECO:0000313" key="8">
    <source>
        <dbReference type="Proteomes" id="UP000216001"/>
    </source>
</evidence>
<dbReference type="EMBL" id="NOWC01000003">
    <property type="protein sequence ID" value="OZS75840.1"/>
    <property type="molecule type" value="Genomic_DNA"/>
</dbReference>
<sequence length="528" mass="59230">MKVNNVLSIPLCFFLLSLYTVIGFKAYSAPIAPPNGIVEMPSTCIMISQVHFIGLEQIKEIAVSQVNKWRQKIEGQCIDEQGLLNYADDITAKLIHAGYLTSYLYYPEQTFLFGILQAKIIAGTVSSVVYQNEQSEDKLLPHIFPFQLGDTLNLRQIEQGLYNLQNTSLLPFHIKLIPDDTYGNATQIVVVGQHRREFQGALSFESHSISRQVGSTVGHTFMVANPFLRSDFLYSEISRQFSNTEETEIKSAILFYSLPYQYWLFSIFSGYQENKTVITSNDAALPLQQHNGFLLLQAEYLLKRTEKTVTSLSLGSESQKSDTFLADLHLRTQQRLAHYIIGGLTHQVNFLRGSALVTLTYKQGTNWFGTNVQQITGLNKPQVLQISASAMKEASPFQYQSQFDMQLSRDKLDVLLDQGSLTGFGGVSGFIGGAEHLEMGDNSLKLQNEVVWQSPWPQMALYTSLGLGTTSNDRATFWKENLLLGGRVGAKGQIGSLSYHLFVEAPVWQTDRLLANSMSSSLQMKFHY</sequence>
<organism evidence="7 8">
    <name type="scientific">Providencia rettgeri</name>
    <dbReference type="NCBI Taxonomy" id="587"/>
    <lineage>
        <taxon>Bacteria</taxon>
        <taxon>Pseudomonadati</taxon>
        <taxon>Pseudomonadota</taxon>
        <taxon>Gammaproteobacteria</taxon>
        <taxon>Enterobacterales</taxon>
        <taxon>Morganellaceae</taxon>
        <taxon>Providencia</taxon>
    </lineage>
</organism>
<dbReference type="GO" id="GO:0008320">
    <property type="term" value="F:protein transmembrane transporter activity"/>
    <property type="evidence" value="ECO:0007669"/>
    <property type="project" value="TreeGrafter"/>
</dbReference>
<dbReference type="PANTHER" id="PTHR34597">
    <property type="entry name" value="SLR1661 PROTEIN"/>
    <property type="match status" value="1"/>
</dbReference>
<proteinExistence type="predicted"/>
<reference evidence="7 8" key="1">
    <citation type="submission" date="2017-07" db="EMBL/GenBank/DDBJ databases">
        <title>blaIMP-27 on transferable plasmids in Proteus mirabilis and Providencia rettgeri.</title>
        <authorList>
            <person name="Potter R."/>
        </authorList>
    </citation>
    <scope>NUCLEOTIDE SEQUENCE [LARGE SCALE GENOMIC DNA]</scope>
    <source>
        <strain evidence="7 8">PR1</strain>
    </source>
</reference>
<dbReference type="RefSeq" id="WP_094960800.1">
    <property type="nucleotide sequence ID" value="NZ_NOWC01000003.1"/>
</dbReference>